<gene>
    <name evidence="1" type="ORF">MUK42_35714</name>
</gene>
<keyword evidence="2" id="KW-1185">Reference proteome</keyword>
<proteinExistence type="predicted"/>
<dbReference type="EMBL" id="CP097505">
    <property type="protein sequence ID" value="URD92546.1"/>
    <property type="molecule type" value="Genomic_DNA"/>
</dbReference>
<accession>A0A9E7FC15</accession>
<evidence type="ECO:0000313" key="1">
    <source>
        <dbReference type="EMBL" id="URD92546.1"/>
    </source>
</evidence>
<name>A0A9E7FC15_9LILI</name>
<evidence type="ECO:0000313" key="2">
    <source>
        <dbReference type="Proteomes" id="UP001055439"/>
    </source>
</evidence>
<protein>
    <submittedName>
        <fullName evidence="1">Uncharacterized protein</fullName>
    </submittedName>
</protein>
<reference evidence="1" key="1">
    <citation type="submission" date="2022-05" db="EMBL/GenBank/DDBJ databases">
        <title>The Musa troglodytarum L. genome provides insights into the mechanism of non-climacteric behaviour and enrichment of carotenoids.</title>
        <authorList>
            <person name="Wang J."/>
        </authorList>
    </citation>
    <scope>NUCLEOTIDE SEQUENCE</scope>
    <source>
        <tissue evidence="1">Leaf</tissue>
    </source>
</reference>
<sequence>MGAMNSYRQDSCKLLRFETVTAMSILWTSDGHTLLTNLDENPVKNSETNKSTVGCLQSWLSRLVCANVVLEIY</sequence>
<organism evidence="1 2">
    <name type="scientific">Musa troglodytarum</name>
    <name type="common">fe'i banana</name>
    <dbReference type="NCBI Taxonomy" id="320322"/>
    <lineage>
        <taxon>Eukaryota</taxon>
        <taxon>Viridiplantae</taxon>
        <taxon>Streptophyta</taxon>
        <taxon>Embryophyta</taxon>
        <taxon>Tracheophyta</taxon>
        <taxon>Spermatophyta</taxon>
        <taxon>Magnoliopsida</taxon>
        <taxon>Liliopsida</taxon>
        <taxon>Zingiberales</taxon>
        <taxon>Musaceae</taxon>
        <taxon>Musa</taxon>
    </lineage>
</organism>
<dbReference type="Proteomes" id="UP001055439">
    <property type="component" value="Chromosome 3"/>
</dbReference>
<dbReference type="AlphaFoldDB" id="A0A9E7FC15"/>